<dbReference type="Proteomes" id="UP001156870">
    <property type="component" value="Unassembled WGS sequence"/>
</dbReference>
<evidence type="ECO:0000313" key="1">
    <source>
        <dbReference type="EMBL" id="GLS26559.1"/>
    </source>
</evidence>
<sequence>MAGMAAAFSGYKAYHSVKSSVTGFRNMQATKIADPKINPHLNPFADTADLNATMDKQFGGFGKSLYCMLKHKITGKI</sequence>
<keyword evidence="2" id="KW-1185">Reference proteome</keyword>
<organism evidence="1 2">
    <name type="scientific">Marinibactrum halimedae</name>
    <dbReference type="NCBI Taxonomy" id="1444977"/>
    <lineage>
        <taxon>Bacteria</taxon>
        <taxon>Pseudomonadati</taxon>
        <taxon>Pseudomonadota</taxon>
        <taxon>Gammaproteobacteria</taxon>
        <taxon>Cellvibrionales</taxon>
        <taxon>Cellvibrionaceae</taxon>
        <taxon>Marinibactrum</taxon>
    </lineage>
</organism>
<dbReference type="AlphaFoldDB" id="A0AA37T6E1"/>
<protein>
    <submittedName>
        <fullName evidence="1">Uncharacterized protein</fullName>
    </submittedName>
</protein>
<dbReference type="EMBL" id="BSPD01000056">
    <property type="protein sequence ID" value="GLS26559.1"/>
    <property type="molecule type" value="Genomic_DNA"/>
</dbReference>
<dbReference type="RefSeq" id="WP_232593168.1">
    <property type="nucleotide sequence ID" value="NZ_BSPD01000056.1"/>
</dbReference>
<gene>
    <name evidence="1" type="ORF">GCM10007877_22750</name>
</gene>
<comment type="caution">
    <text evidence="1">The sequence shown here is derived from an EMBL/GenBank/DDBJ whole genome shotgun (WGS) entry which is preliminary data.</text>
</comment>
<name>A0AA37T6E1_9GAMM</name>
<reference evidence="1 2" key="1">
    <citation type="journal article" date="2014" name="Int. J. Syst. Evol. Microbiol.">
        <title>Complete genome sequence of Corynebacterium casei LMG S-19264T (=DSM 44701T), isolated from a smear-ripened cheese.</title>
        <authorList>
            <consortium name="US DOE Joint Genome Institute (JGI-PGF)"/>
            <person name="Walter F."/>
            <person name="Albersmeier A."/>
            <person name="Kalinowski J."/>
            <person name="Ruckert C."/>
        </authorList>
    </citation>
    <scope>NUCLEOTIDE SEQUENCE [LARGE SCALE GENOMIC DNA]</scope>
    <source>
        <strain evidence="1 2">NBRC 110095</strain>
    </source>
</reference>
<evidence type="ECO:0000313" key="2">
    <source>
        <dbReference type="Proteomes" id="UP001156870"/>
    </source>
</evidence>
<accession>A0AA37T6E1</accession>
<proteinExistence type="predicted"/>